<keyword evidence="2" id="KW-1185">Reference proteome</keyword>
<dbReference type="Proteomes" id="UP000265703">
    <property type="component" value="Unassembled WGS sequence"/>
</dbReference>
<sequence>MQHQYAQAIDLSNIPTMTMEEVLNGRLHLGQRSFSSENRILQGDITEKSSYSKRDKSCKDSRIISPQQVPLQTFQWSSQEISQDYRTNTENIIKFENESPVVSMDEIYNNGNRNRGNNVKKLNTVPYSFHFNTFPTTHQFSENRFPRLENEIQTTLFGDENNFTDKSKVT</sequence>
<gene>
    <name evidence="1" type="ORF">C1645_249037</name>
</gene>
<dbReference type="STRING" id="658196.A0A397TH46"/>
<name>A0A397TH46_9GLOM</name>
<comment type="caution">
    <text evidence="1">The sequence shown here is derived from an EMBL/GenBank/DDBJ whole genome shotgun (WGS) entry which is preliminary data.</text>
</comment>
<protein>
    <submittedName>
        <fullName evidence="1">Uncharacterized protein</fullName>
    </submittedName>
</protein>
<evidence type="ECO:0000313" key="1">
    <source>
        <dbReference type="EMBL" id="RIA97580.1"/>
    </source>
</evidence>
<dbReference type="AlphaFoldDB" id="A0A397TH46"/>
<accession>A0A397TH46</accession>
<evidence type="ECO:0000313" key="2">
    <source>
        <dbReference type="Proteomes" id="UP000265703"/>
    </source>
</evidence>
<organism evidence="1 2">
    <name type="scientific">Glomus cerebriforme</name>
    <dbReference type="NCBI Taxonomy" id="658196"/>
    <lineage>
        <taxon>Eukaryota</taxon>
        <taxon>Fungi</taxon>
        <taxon>Fungi incertae sedis</taxon>
        <taxon>Mucoromycota</taxon>
        <taxon>Glomeromycotina</taxon>
        <taxon>Glomeromycetes</taxon>
        <taxon>Glomerales</taxon>
        <taxon>Glomeraceae</taxon>
        <taxon>Glomus</taxon>
    </lineage>
</organism>
<dbReference type="EMBL" id="QKYT01000027">
    <property type="protein sequence ID" value="RIA97580.1"/>
    <property type="molecule type" value="Genomic_DNA"/>
</dbReference>
<dbReference type="OrthoDB" id="5954824at2759"/>
<reference evidence="1 2" key="1">
    <citation type="submission" date="2018-06" db="EMBL/GenBank/DDBJ databases">
        <title>Comparative genomics reveals the genomic features of Rhizophagus irregularis, R. cerebriforme, R. diaphanum and Gigaspora rosea, and their symbiotic lifestyle signature.</title>
        <authorList>
            <person name="Morin E."/>
            <person name="San Clemente H."/>
            <person name="Chen E.C.H."/>
            <person name="De La Providencia I."/>
            <person name="Hainaut M."/>
            <person name="Kuo A."/>
            <person name="Kohler A."/>
            <person name="Murat C."/>
            <person name="Tang N."/>
            <person name="Roy S."/>
            <person name="Loubradou J."/>
            <person name="Henrissat B."/>
            <person name="Grigoriev I.V."/>
            <person name="Corradi N."/>
            <person name="Roux C."/>
            <person name="Martin F.M."/>
        </authorList>
    </citation>
    <scope>NUCLEOTIDE SEQUENCE [LARGE SCALE GENOMIC DNA]</scope>
    <source>
        <strain evidence="1 2">DAOM 227022</strain>
    </source>
</reference>
<proteinExistence type="predicted"/>